<comment type="similarity">
    <text evidence="1">Belongs to the short-chain fatty acyl-CoA assimilation regulator (ScfR) family.</text>
</comment>
<organism evidence="3 4">
    <name type="scientific">Klebsiella huaxiensis</name>
    <dbReference type="NCBI Taxonomy" id="2153354"/>
    <lineage>
        <taxon>Bacteria</taxon>
        <taxon>Pseudomonadati</taxon>
        <taxon>Pseudomonadota</taxon>
        <taxon>Gammaproteobacteria</taxon>
        <taxon>Enterobacterales</taxon>
        <taxon>Enterobacteriaceae</taxon>
        <taxon>Klebsiella/Raoultella group</taxon>
        <taxon>Klebsiella</taxon>
    </lineage>
</organism>
<dbReference type="Proteomes" id="UP000317374">
    <property type="component" value="Unassembled WGS sequence"/>
</dbReference>
<reference evidence="3 4" key="1">
    <citation type="submission" date="2019-07" db="EMBL/GenBank/DDBJ databases">
        <authorList>
            <person name="Brisse S."/>
            <person name="Rodrigues C."/>
            <person name="Thorpe H."/>
        </authorList>
    </citation>
    <scope>NUCLEOTIDE SEQUENCE [LARGE SCALE GENOMIC DNA]</scope>
    <source>
        <strain evidence="3">SB6422</strain>
    </source>
</reference>
<dbReference type="GO" id="GO:0003677">
    <property type="term" value="F:DNA binding"/>
    <property type="evidence" value="ECO:0007669"/>
    <property type="project" value="InterPro"/>
</dbReference>
<dbReference type="Gene3D" id="1.10.260.40">
    <property type="entry name" value="lambda repressor-like DNA-binding domains"/>
    <property type="match status" value="1"/>
</dbReference>
<dbReference type="InterPro" id="IPR010359">
    <property type="entry name" value="IrrE_HExxH"/>
</dbReference>
<dbReference type="PANTHER" id="PTHR43236">
    <property type="entry name" value="ANTITOXIN HIGA1"/>
    <property type="match status" value="1"/>
</dbReference>
<sequence>MIVTQDFNPDWVSPPGDTIIDLMDEHGLSDEQLSRKMGLPLPKGQKLLKGEICLDEVIATKLQDIFNVSISFWLKREMAYRSQVAYINNVNDEWLASLPVKDMTKLGWIAKCSSKELKLKKCLEFFDINSVRDFYDKINTEAPLVAFRKSLSFKTEPMADLAWLTRAAQISKQRDHVAWSKEKLKSLIPEIRKLTTEPKLSTFIPALEQKLASAGVSFVVLPTPAGCRASGATCFFEYNKPTVIVSFRYLTDDHFWFTLFHELGHLILHDELSVRLEGDIDVSNKDEQEANRFAADTLIPCEFRKQLENCSVKNWKPILRIARKIGVSKGICLGYLQHREIIPYTHLNKFKVRYKKEDII</sequence>
<evidence type="ECO:0000313" key="3">
    <source>
        <dbReference type="EMBL" id="VUS99321.1"/>
    </source>
</evidence>
<evidence type="ECO:0000256" key="1">
    <source>
        <dbReference type="ARBA" id="ARBA00007227"/>
    </source>
</evidence>
<dbReference type="RefSeq" id="WP_042998080.1">
    <property type="nucleotide sequence ID" value="NZ_CABGGW010000049.1"/>
</dbReference>
<evidence type="ECO:0000313" key="4">
    <source>
        <dbReference type="Proteomes" id="UP000317374"/>
    </source>
</evidence>
<gene>
    <name evidence="3" type="ORF">SB6422_03358</name>
</gene>
<dbReference type="AlphaFoldDB" id="A0A564N0J3"/>
<dbReference type="PANTHER" id="PTHR43236:SF1">
    <property type="entry name" value="BLL7220 PROTEIN"/>
    <property type="match status" value="1"/>
</dbReference>
<feature type="domain" description="IrrE N-terminal-like" evidence="2">
    <location>
        <begin position="240"/>
        <end position="330"/>
    </location>
</feature>
<dbReference type="SUPFAM" id="SSF47413">
    <property type="entry name" value="lambda repressor-like DNA-binding domains"/>
    <property type="match status" value="1"/>
</dbReference>
<dbReference type="Pfam" id="PF06114">
    <property type="entry name" value="Peptidase_M78"/>
    <property type="match status" value="1"/>
</dbReference>
<dbReference type="InterPro" id="IPR001387">
    <property type="entry name" value="Cro/C1-type_HTH"/>
</dbReference>
<dbReference type="InterPro" id="IPR052345">
    <property type="entry name" value="Rad_response_metalloprotease"/>
</dbReference>
<proteinExistence type="inferred from homology"/>
<name>A0A564N0J3_9ENTR</name>
<dbReference type="EMBL" id="CABGGW010000049">
    <property type="protein sequence ID" value="VUS99321.1"/>
    <property type="molecule type" value="Genomic_DNA"/>
</dbReference>
<dbReference type="CDD" id="cd00093">
    <property type="entry name" value="HTH_XRE"/>
    <property type="match status" value="1"/>
</dbReference>
<dbReference type="Gene3D" id="1.10.10.2910">
    <property type="match status" value="1"/>
</dbReference>
<dbReference type="OrthoDB" id="9796786at2"/>
<protein>
    <recommendedName>
        <fullName evidence="2">IrrE N-terminal-like domain-containing protein</fullName>
    </recommendedName>
</protein>
<evidence type="ECO:0000259" key="2">
    <source>
        <dbReference type="Pfam" id="PF06114"/>
    </source>
</evidence>
<accession>A0A564N0J3</accession>
<dbReference type="InterPro" id="IPR010982">
    <property type="entry name" value="Lambda_DNA-bd_dom_sf"/>
</dbReference>